<protein>
    <submittedName>
        <fullName evidence="1">Uncharacterized protein</fullName>
    </submittedName>
</protein>
<proteinExistence type="predicted"/>
<reference evidence="1 2" key="1">
    <citation type="journal article" date="2018" name="Genome Biol. Evol.">
        <title>Multiple Roots of Fruiting Body Formation in Amoebozoa.</title>
        <authorList>
            <person name="Hillmann F."/>
            <person name="Forbes G."/>
            <person name="Novohradska S."/>
            <person name="Ferling I."/>
            <person name="Riege K."/>
            <person name="Groth M."/>
            <person name="Westermann M."/>
            <person name="Marz M."/>
            <person name="Spaller T."/>
            <person name="Winckler T."/>
            <person name="Schaap P."/>
            <person name="Glockner G."/>
        </authorList>
    </citation>
    <scope>NUCLEOTIDE SEQUENCE [LARGE SCALE GENOMIC DNA]</scope>
    <source>
        <strain evidence="1 2">Jena</strain>
    </source>
</reference>
<comment type="caution">
    <text evidence="1">The sequence shown here is derived from an EMBL/GenBank/DDBJ whole genome shotgun (WGS) entry which is preliminary data.</text>
</comment>
<dbReference type="AlphaFoldDB" id="A0A2P6NL99"/>
<dbReference type="EMBL" id="MDYQ01000057">
    <property type="protein sequence ID" value="PRP84734.1"/>
    <property type="molecule type" value="Genomic_DNA"/>
</dbReference>
<gene>
    <name evidence="1" type="ORF">PROFUN_07836</name>
</gene>
<sequence>MHTSTFYSCTPVRGLSCHFLWNDQTNHFTDLQALKEHLEKVPLGPNQKFLYRTSSGPWTLLSNLTQLNSPDEGIRIVTRSNLTFEYEETISYTHISPLSRENIQKYIKFSLNILPTAIVLPSDMRPKDATAVPRAIPLDDWTASAEHKAALKLPKKERRTQDEQIQLVEHAHVLAFPFRIPADLLEVICKGKVGEMKDDKNHVPQARLAQMLKPLQRMCVDVIREVYTDQFLDRSSRTTSFVDRESWYELALSDFHTLGIQGRFKEDATDWDESVWLLLLQGPKFRPGRTISRSIYLLASIVKKMRNKVVCRMDISHSWYCFYTQFVSLFVKVLVAEGRDLGLNLKVPPLAHEEDIHHIQRLLYDALSTDSKFNSLTDDPAPSLAHGSGRRYAVAIGYMNHQKVLEFQTQLKQHPAVVLSADLDIGRQFHGAPYTFLRIVPQAFVLAVESMSPKAVLIHSRGIEFSTDHPINSSLGTLVHSTISHIEESIGGGDGKAYLMGAAPTWNNIGQGHAIHRDLFRRVSEDLVEKLDHWSDGPQQVTIGHYPGRGGTTFGMHVLYELSNTFPCFMASEHPSEQIEPHAVLQLHPQRISCPLVILLDNPSPTALSSWLRHTRNLPILYLVLQRINDLPAPPTHTWILDQKLTESEERRIYDKYGAYIQDAEDIMKRNVLGSSDDPPRTSLMYGLMYFLGDKETLERLQLTVQCTLAQMSETERRAVVWASMVYFYTEKRYALHKDDLLHNVFGSTEVPPHLNLLLLFRGGYARPYHHRMAEDILRFDAMTTSHYDRILQILRAHNELKADEALKEMIMGKQTERYTICVTKCGPLGEDLLSAVVETFPDYLHFKVQWAQWLHYKFKNTNKAIQMMNQVLSEPNANTQMITCAADMHRSRSQEQTTFPDRAIELQMGLGERSVEPGGNPGHPQVAFKPSNPTIRDVAAIYLWHQNFDTNRHTKDLNGLLVQAQAAIMECPKTRVAHHPSLVDVMAAVESMMEASEKVQALKRLMHPVNLVGPHTFGVRECSAFYLLVVQIIRRLSGEKSPVKGALADLEEVVKKSSLKPKMNVYIGIENSSKRLPSFHTRKPLVLPLRDDESTLTVLDQLGISRPNGGYVICVATKVKEIGSDLLCNIWLIAEYQFINSSASGWCDLESRGSSEKK</sequence>
<accession>A0A2P6NL99</accession>
<organism evidence="1 2">
    <name type="scientific">Planoprotostelium fungivorum</name>
    <dbReference type="NCBI Taxonomy" id="1890364"/>
    <lineage>
        <taxon>Eukaryota</taxon>
        <taxon>Amoebozoa</taxon>
        <taxon>Evosea</taxon>
        <taxon>Variosea</taxon>
        <taxon>Cavosteliida</taxon>
        <taxon>Cavosteliaceae</taxon>
        <taxon>Planoprotostelium</taxon>
    </lineage>
</organism>
<evidence type="ECO:0000313" key="2">
    <source>
        <dbReference type="Proteomes" id="UP000241769"/>
    </source>
</evidence>
<dbReference type="InParanoid" id="A0A2P6NL99"/>
<name>A0A2P6NL99_9EUKA</name>
<dbReference type="Proteomes" id="UP000241769">
    <property type="component" value="Unassembled WGS sequence"/>
</dbReference>
<keyword evidence="2" id="KW-1185">Reference proteome</keyword>
<dbReference type="OrthoDB" id="2337140at2759"/>
<evidence type="ECO:0000313" key="1">
    <source>
        <dbReference type="EMBL" id="PRP84734.1"/>
    </source>
</evidence>